<evidence type="ECO:0000313" key="2">
    <source>
        <dbReference type="EMBL" id="GLR13364.1"/>
    </source>
</evidence>
<keyword evidence="3" id="KW-1185">Reference proteome</keyword>
<feature type="domain" description="DUF7931" evidence="1">
    <location>
        <begin position="21"/>
        <end position="154"/>
    </location>
</feature>
<proteinExistence type="predicted"/>
<dbReference type="EMBL" id="BSOG01000002">
    <property type="protein sequence ID" value="GLR13364.1"/>
    <property type="molecule type" value="Genomic_DNA"/>
</dbReference>
<accession>A0ABQ5YK92</accession>
<sequence>MSDIRFETLGDYQQQLGLALAGATRRVDWFDMTMAEVGLELADRAEGLRQMLAGSALARVRLLVFEDDWFWRHGAGVAALMTTYGHVMELRVADECDRLPGEQFLLTDQVVVRRFHPDALRGVASDDARSRILCQQQFDSMWPRAQPAASGRRLYI</sequence>
<reference evidence="3" key="1">
    <citation type="journal article" date="2019" name="Int. J. Syst. Evol. Microbiol.">
        <title>The Global Catalogue of Microorganisms (GCM) 10K type strain sequencing project: providing services to taxonomists for standard genome sequencing and annotation.</title>
        <authorList>
            <consortium name="The Broad Institute Genomics Platform"/>
            <consortium name="The Broad Institute Genome Sequencing Center for Infectious Disease"/>
            <person name="Wu L."/>
            <person name="Ma J."/>
        </authorList>
    </citation>
    <scope>NUCLEOTIDE SEQUENCE [LARGE SCALE GENOMIC DNA]</scope>
    <source>
        <strain evidence="3">NBRC 110044</strain>
    </source>
</reference>
<evidence type="ECO:0000259" key="1">
    <source>
        <dbReference type="Pfam" id="PF25559"/>
    </source>
</evidence>
<evidence type="ECO:0000313" key="3">
    <source>
        <dbReference type="Proteomes" id="UP001156706"/>
    </source>
</evidence>
<dbReference type="Proteomes" id="UP001156706">
    <property type="component" value="Unassembled WGS sequence"/>
</dbReference>
<organism evidence="2 3">
    <name type="scientific">Chitinimonas prasina</name>
    <dbReference type="NCBI Taxonomy" id="1434937"/>
    <lineage>
        <taxon>Bacteria</taxon>
        <taxon>Pseudomonadati</taxon>
        <taxon>Pseudomonadota</taxon>
        <taxon>Betaproteobacteria</taxon>
        <taxon>Neisseriales</taxon>
        <taxon>Chitinibacteraceae</taxon>
        <taxon>Chitinimonas</taxon>
    </lineage>
</organism>
<protein>
    <recommendedName>
        <fullName evidence="1">DUF7931 domain-containing protein</fullName>
    </recommendedName>
</protein>
<comment type="caution">
    <text evidence="2">The sequence shown here is derived from an EMBL/GenBank/DDBJ whole genome shotgun (WGS) entry which is preliminary data.</text>
</comment>
<gene>
    <name evidence="2" type="ORF">GCM10007907_21540</name>
</gene>
<name>A0ABQ5YK92_9NEIS</name>
<dbReference type="RefSeq" id="WP_284196469.1">
    <property type="nucleotide sequence ID" value="NZ_BSOG01000002.1"/>
</dbReference>
<dbReference type="Pfam" id="PF25559">
    <property type="entry name" value="DUF7931"/>
    <property type="match status" value="1"/>
</dbReference>
<dbReference type="InterPro" id="IPR057691">
    <property type="entry name" value="DUF7931"/>
</dbReference>